<sequence>MDTRVSLGAEPRDHIACAAPAHTRAVAHVGHALSVPTRAAIVLALRHGSHCPADLAAELGVSRQSMSNHLSCLRGCGLVVAERRGRHMHYSLADPALAQALGAMLALTYALDPSCCDGDGCTC</sequence>
<keyword evidence="3" id="KW-1185">Reference proteome</keyword>
<dbReference type="Gene3D" id="1.10.10.10">
    <property type="entry name" value="Winged helix-like DNA-binding domain superfamily/Winged helix DNA-binding domain"/>
    <property type="match status" value="1"/>
</dbReference>
<accession>A0A919Q2B5</accession>
<protein>
    <submittedName>
        <fullName evidence="2">Transcriptional regulator</fullName>
    </submittedName>
</protein>
<proteinExistence type="predicted"/>
<dbReference type="GO" id="GO:0003700">
    <property type="term" value="F:DNA-binding transcription factor activity"/>
    <property type="evidence" value="ECO:0007669"/>
    <property type="project" value="InterPro"/>
</dbReference>
<dbReference type="Pfam" id="PF01022">
    <property type="entry name" value="HTH_5"/>
    <property type="match status" value="1"/>
</dbReference>
<evidence type="ECO:0000259" key="1">
    <source>
        <dbReference type="PROSITE" id="PS50987"/>
    </source>
</evidence>
<organism evidence="2 3">
    <name type="scientific">Demequina activiva</name>
    <dbReference type="NCBI Taxonomy" id="1582364"/>
    <lineage>
        <taxon>Bacteria</taxon>
        <taxon>Bacillati</taxon>
        <taxon>Actinomycetota</taxon>
        <taxon>Actinomycetes</taxon>
        <taxon>Micrococcales</taxon>
        <taxon>Demequinaceae</taxon>
        <taxon>Demequina</taxon>
    </lineage>
</organism>
<dbReference type="SMART" id="SM00418">
    <property type="entry name" value="HTH_ARSR"/>
    <property type="match status" value="1"/>
</dbReference>
<gene>
    <name evidence="2" type="ORF">Dac01nite_10660</name>
</gene>
<dbReference type="CDD" id="cd00090">
    <property type="entry name" value="HTH_ARSR"/>
    <property type="match status" value="1"/>
</dbReference>
<evidence type="ECO:0000313" key="3">
    <source>
        <dbReference type="Proteomes" id="UP000652354"/>
    </source>
</evidence>
<dbReference type="InterPro" id="IPR052543">
    <property type="entry name" value="HTH_Metal-responsive_Reg"/>
</dbReference>
<dbReference type="GO" id="GO:0003677">
    <property type="term" value="F:DNA binding"/>
    <property type="evidence" value="ECO:0007669"/>
    <property type="project" value="TreeGrafter"/>
</dbReference>
<comment type="caution">
    <text evidence="2">The sequence shown here is derived from an EMBL/GenBank/DDBJ whole genome shotgun (WGS) entry which is preliminary data.</text>
</comment>
<dbReference type="Proteomes" id="UP000652354">
    <property type="component" value="Unassembled WGS sequence"/>
</dbReference>
<dbReference type="InterPro" id="IPR036390">
    <property type="entry name" value="WH_DNA-bd_sf"/>
</dbReference>
<evidence type="ECO:0000313" key="2">
    <source>
        <dbReference type="EMBL" id="GIG54314.1"/>
    </source>
</evidence>
<feature type="domain" description="HTH arsR-type" evidence="1">
    <location>
        <begin position="18"/>
        <end position="112"/>
    </location>
</feature>
<dbReference type="SUPFAM" id="SSF46785">
    <property type="entry name" value="Winged helix' DNA-binding domain"/>
    <property type="match status" value="1"/>
</dbReference>
<dbReference type="InterPro" id="IPR011991">
    <property type="entry name" value="ArsR-like_HTH"/>
</dbReference>
<name>A0A919Q2B5_9MICO</name>
<dbReference type="GO" id="GO:0046686">
    <property type="term" value="P:response to cadmium ion"/>
    <property type="evidence" value="ECO:0007669"/>
    <property type="project" value="TreeGrafter"/>
</dbReference>
<dbReference type="GO" id="GO:0032791">
    <property type="term" value="F:lead ion binding"/>
    <property type="evidence" value="ECO:0007669"/>
    <property type="project" value="TreeGrafter"/>
</dbReference>
<dbReference type="PROSITE" id="PS50987">
    <property type="entry name" value="HTH_ARSR_2"/>
    <property type="match status" value="1"/>
</dbReference>
<dbReference type="InterPro" id="IPR036388">
    <property type="entry name" value="WH-like_DNA-bd_sf"/>
</dbReference>
<dbReference type="PANTHER" id="PTHR39168">
    <property type="entry name" value="TRANSCRIPTIONAL REGULATOR-RELATED"/>
    <property type="match status" value="1"/>
</dbReference>
<dbReference type="InterPro" id="IPR001845">
    <property type="entry name" value="HTH_ArsR_DNA-bd_dom"/>
</dbReference>
<dbReference type="EMBL" id="BONR01000002">
    <property type="protein sequence ID" value="GIG54314.1"/>
    <property type="molecule type" value="Genomic_DNA"/>
</dbReference>
<dbReference type="PANTHER" id="PTHR39168:SF2">
    <property type="entry name" value="HTH-TYPE TRANSCRIPTIONAL REGULATOR CMTR"/>
    <property type="match status" value="1"/>
</dbReference>
<reference evidence="2" key="1">
    <citation type="submission" date="2021-01" db="EMBL/GenBank/DDBJ databases">
        <title>Whole genome shotgun sequence of Demequina activiva NBRC 110675.</title>
        <authorList>
            <person name="Komaki H."/>
            <person name="Tamura T."/>
        </authorList>
    </citation>
    <scope>NUCLEOTIDE SEQUENCE</scope>
    <source>
        <strain evidence="2">NBRC 110675</strain>
    </source>
</reference>
<dbReference type="PRINTS" id="PR00778">
    <property type="entry name" value="HTHARSR"/>
</dbReference>
<dbReference type="NCBIfam" id="NF033788">
    <property type="entry name" value="HTH_metalloreg"/>
    <property type="match status" value="1"/>
</dbReference>
<dbReference type="GO" id="GO:0097063">
    <property type="term" value="F:cadmium ion sensor activity"/>
    <property type="evidence" value="ECO:0007669"/>
    <property type="project" value="TreeGrafter"/>
</dbReference>
<dbReference type="AlphaFoldDB" id="A0A919Q2B5"/>
<dbReference type="GO" id="GO:0010288">
    <property type="term" value="P:response to lead ion"/>
    <property type="evidence" value="ECO:0007669"/>
    <property type="project" value="TreeGrafter"/>
</dbReference>